<dbReference type="Pfam" id="PF13166">
    <property type="entry name" value="AAA_13"/>
    <property type="match status" value="1"/>
</dbReference>
<gene>
    <name evidence="3" type="ORF">J2739_005267</name>
</gene>
<reference evidence="3 4" key="1">
    <citation type="submission" date="2023-07" db="EMBL/GenBank/DDBJ databases">
        <title>Sorghum-associated microbial communities from plants grown in Nebraska, USA.</title>
        <authorList>
            <person name="Schachtman D."/>
        </authorList>
    </citation>
    <scope>NUCLEOTIDE SEQUENCE [LARGE SCALE GENOMIC DNA]</scope>
    <source>
        <strain evidence="3 4">DS1781</strain>
    </source>
</reference>
<dbReference type="Gene3D" id="3.40.50.300">
    <property type="entry name" value="P-loop containing nucleotide triphosphate hydrolases"/>
    <property type="match status" value="1"/>
</dbReference>
<dbReference type="Proteomes" id="UP001184230">
    <property type="component" value="Unassembled WGS sequence"/>
</dbReference>
<dbReference type="SUPFAM" id="SSF52540">
    <property type="entry name" value="P-loop containing nucleoside triphosphate hydrolases"/>
    <property type="match status" value="1"/>
</dbReference>
<proteinExistence type="predicted"/>
<sequence length="787" mass="87651">MTLARISKIKGYRIFLDFNWPASLPDFARFNVVYGWNGAGKTTLSTLLRHVQLQQPLGEGSAEFVFGEARVPGSDLDKVPVPNVRVFNRDFVSRAIFESGSATLPPVYYFGEDSADKQRQIAELTELRNSQRSIQSGQTTTFNQATSERESFCSDQAKGIKNLLTVAGGGPYNNYNAATFKADAQRLAEMDPRPQRLTDEQRDAYLMTKDSRALAKLSRVSVLFPDLGDLRARTAAKLSVSVVSFVLDELTRDPVAAAWVNEGLALHRGNYLTDTCRFCAQPLPEDRVARLEAHFNDEFNHFKAEIKSLLNEVTHAQTFADSFTAPAKEALYEILRAEYSKTLAELRSHSTSLHSAMEALKQALFAKQDEPFRKIELETLLSQVGEVQGLGSLVLKVLAIAAEGAAFHASFAGRKSLEKLNDIIDQHNALTDSFDTAVKDARKALAQDEVIAAVDEWNVKCQAVEAAEKARDQARDASDELDKQIAALEAEVRQHHRPADELNSEMSAYLGRDELKFEAEQNGYRITRAGLPAMDLSDGERTAIAFLYFLKSLQGTDFALSDGVVVIDDPVSSLDANSLFSAFGFMKDRTANAKQLIVLTHNFTFFRLVRNWFDGLNGRRKPKQAHFYMLTPVAQDGRRGAKLGVLDPFLSDFESEYHYLFKRVYDASQLQQGQGLEQHYGMPNIARRLLETFLAYRVPHHSGDLYKKLNAVAGEVSTKTRILRFLHTFSHADAVAQPDPDPSILSETPAVLRDVLALVRANDAGHHDAMIELMVQREQHAQAQPAA</sequence>
<accession>A0ABU1NN65</accession>
<dbReference type="RefSeq" id="WP_309907186.1">
    <property type="nucleotide sequence ID" value="NZ_JAVDRF010000017.1"/>
</dbReference>
<feature type="domain" description="Protein CR006 P-loop" evidence="2">
    <location>
        <begin position="12"/>
        <end position="756"/>
    </location>
</feature>
<name>A0ABU1NN65_9BURK</name>
<organism evidence="3 4">
    <name type="scientific">Variovorax soli</name>
    <dbReference type="NCBI Taxonomy" id="376815"/>
    <lineage>
        <taxon>Bacteria</taxon>
        <taxon>Pseudomonadati</taxon>
        <taxon>Pseudomonadota</taxon>
        <taxon>Betaproteobacteria</taxon>
        <taxon>Burkholderiales</taxon>
        <taxon>Comamonadaceae</taxon>
        <taxon>Variovorax</taxon>
    </lineage>
</organism>
<evidence type="ECO:0000259" key="2">
    <source>
        <dbReference type="Pfam" id="PF13166"/>
    </source>
</evidence>
<dbReference type="EMBL" id="JAVDRF010000017">
    <property type="protein sequence ID" value="MDR6539471.1"/>
    <property type="molecule type" value="Genomic_DNA"/>
</dbReference>
<protein>
    <submittedName>
        <fullName evidence="3">Wobble nucleotide-excising tRNase</fullName>
    </submittedName>
</protein>
<evidence type="ECO:0000313" key="4">
    <source>
        <dbReference type="Proteomes" id="UP001184230"/>
    </source>
</evidence>
<dbReference type="InterPro" id="IPR026866">
    <property type="entry name" value="CR006_AAA"/>
</dbReference>
<feature type="coiled-coil region" evidence="1">
    <location>
        <begin position="464"/>
        <end position="491"/>
    </location>
</feature>
<dbReference type="PANTHER" id="PTHR32182:SF0">
    <property type="entry name" value="DNA REPLICATION AND REPAIR PROTEIN RECF"/>
    <property type="match status" value="1"/>
</dbReference>
<evidence type="ECO:0000256" key="1">
    <source>
        <dbReference type="SAM" id="Coils"/>
    </source>
</evidence>
<evidence type="ECO:0000313" key="3">
    <source>
        <dbReference type="EMBL" id="MDR6539471.1"/>
    </source>
</evidence>
<dbReference type="InterPro" id="IPR027417">
    <property type="entry name" value="P-loop_NTPase"/>
</dbReference>
<keyword evidence="4" id="KW-1185">Reference proteome</keyword>
<keyword evidence="1" id="KW-0175">Coiled coil</keyword>
<dbReference type="PANTHER" id="PTHR32182">
    <property type="entry name" value="DNA REPLICATION AND REPAIR PROTEIN RECF"/>
    <property type="match status" value="1"/>
</dbReference>
<comment type="caution">
    <text evidence="3">The sequence shown here is derived from an EMBL/GenBank/DDBJ whole genome shotgun (WGS) entry which is preliminary data.</text>
</comment>